<reference evidence="10 11" key="1">
    <citation type="submission" date="2016-08" db="EMBL/GenBank/DDBJ databases">
        <authorList>
            <person name="Seilhamer J.J."/>
        </authorList>
    </citation>
    <scope>NUCLEOTIDE SEQUENCE [LARGE SCALE GENOMIC DNA]</scope>
    <source>
        <strain evidence="10 11">HBR26</strain>
    </source>
</reference>
<dbReference type="InterPro" id="IPR002347">
    <property type="entry name" value="SDR_fam"/>
</dbReference>
<dbReference type="GO" id="GO:0016020">
    <property type="term" value="C:membrane"/>
    <property type="evidence" value="ECO:0007669"/>
    <property type="project" value="TreeGrafter"/>
</dbReference>
<dbReference type="PRINTS" id="PR00080">
    <property type="entry name" value="SDRFAMILY"/>
</dbReference>
<keyword evidence="4" id="KW-0560">Oxidoreductase</keyword>
<dbReference type="Pfam" id="PF00106">
    <property type="entry name" value="adh_short"/>
    <property type="match status" value="1"/>
</dbReference>
<evidence type="ECO:0000256" key="6">
    <source>
        <dbReference type="ARBA" id="ARBA00055659"/>
    </source>
</evidence>
<dbReference type="EC" id="1.1.1.276" evidence="7"/>
<evidence type="ECO:0000256" key="9">
    <source>
        <dbReference type="RuleBase" id="RU000363"/>
    </source>
</evidence>
<dbReference type="GO" id="GO:0031132">
    <property type="term" value="F:serine 3-dehydrogenase activity"/>
    <property type="evidence" value="ECO:0007669"/>
    <property type="project" value="UniProtKB-EC"/>
</dbReference>
<dbReference type="PRINTS" id="PR00081">
    <property type="entry name" value="GDHRDH"/>
</dbReference>
<comment type="similarity">
    <text evidence="1 9">Belongs to the short-chain dehydrogenases/reductases (SDR) family.</text>
</comment>
<evidence type="ECO:0000256" key="3">
    <source>
        <dbReference type="ARBA" id="ARBA00022857"/>
    </source>
</evidence>
<evidence type="ECO:0000256" key="1">
    <source>
        <dbReference type="ARBA" id="ARBA00006484"/>
    </source>
</evidence>
<dbReference type="InterPro" id="IPR020904">
    <property type="entry name" value="Sc_DH/Rdtase_CS"/>
</dbReference>
<evidence type="ECO:0000256" key="7">
    <source>
        <dbReference type="ARBA" id="ARBA00066862"/>
    </source>
</evidence>
<dbReference type="SUPFAM" id="SSF51735">
    <property type="entry name" value="NAD(P)-binding Rossmann-fold domains"/>
    <property type="match status" value="1"/>
</dbReference>
<dbReference type="PANTHER" id="PTHR44196:SF1">
    <property type="entry name" value="DEHYDROGENASE_REDUCTASE SDR FAMILY MEMBER 7B"/>
    <property type="match status" value="1"/>
</dbReference>
<evidence type="ECO:0000256" key="5">
    <source>
        <dbReference type="ARBA" id="ARBA00052384"/>
    </source>
</evidence>
<sequence>MSHLKNKVAIVTGASSGIGAATARGLAEKGARVVLAGRNEERLSQIVEDITGSGGIASYKVADATDFESTKALVAFATTTYGPVDILVNNAGLMLFSYWKDAAVGDWNKMIDTNLRGYLHAIAAVLPSMLERRSGRILNMSSIAGVHVGEAAGVYGATKFFIRGITESLRKEVGVGSGIQVSMISPGVIDTGWADKVHDETGRKIAGELNKQGIPPSSMAEAVVYALDQPPEITINDISSIQPGRTGSPRFRELRTRTSGTVRPPRGTNRCRLSWLWTRRSSLHDDLIPDVFVFQRPGHLRRPSQDPTWITRSNF</sequence>
<comment type="catalytic activity">
    <reaction evidence="5">
        <text>L-serine + NADP(+) = aminoacetaldehyde + CO2 + NADPH</text>
        <dbReference type="Rhea" id="RHEA:43620"/>
        <dbReference type="ChEBI" id="CHEBI:16526"/>
        <dbReference type="ChEBI" id="CHEBI:33384"/>
        <dbReference type="ChEBI" id="CHEBI:57783"/>
        <dbReference type="ChEBI" id="CHEBI:58213"/>
        <dbReference type="ChEBI" id="CHEBI:58349"/>
        <dbReference type="EC" id="1.1.1.276"/>
    </reaction>
</comment>
<protein>
    <recommendedName>
        <fullName evidence="8">Serine 3-dehydrogenase</fullName>
        <ecNumber evidence="7">1.1.1.276</ecNumber>
    </recommendedName>
</protein>
<dbReference type="FunFam" id="3.40.50.720:FF:000047">
    <property type="entry name" value="NADP-dependent L-serine/L-allo-threonine dehydrogenase"/>
    <property type="match status" value="1"/>
</dbReference>
<dbReference type="Gene3D" id="3.40.50.720">
    <property type="entry name" value="NAD(P)-binding Rossmann-like Domain"/>
    <property type="match status" value="1"/>
</dbReference>
<dbReference type="PROSITE" id="PS00061">
    <property type="entry name" value="ADH_SHORT"/>
    <property type="match status" value="1"/>
</dbReference>
<evidence type="ECO:0000256" key="8">
    <source>
        <dbReference type="ARBA" id="ARBA00067139"/>
    </source>
</evidence>
<dbReference type="PANTHER" id="PTHR44196">
    <property type="entry name" value="DEHYDROGENASE/REDUCTASE SDR FAMILY MEMBER 7B"/>
    <property type="match status" value="1"/>
</dbReference>
<accession>A0A1C3Y9N0</accession>
<dbReference type="InterPro" id="IPR036291">
    <property type="entry name" value="NAD(P)-bd_dom_sf"/>
</dbReference>
<gene>
    <name evidence="10" type="ORF">GA0061105_11661</name>
</gene>
<evidence type="ECO:0000256" key="4">
    <source>
        <dbReference type="ARBA" id="ARBA00023002"/>
    </source>
</evidence>
<dbReference type="Proteomes" id="UP000198723">
    <property type="component" value="Unassembled WGS sequence"/>
</dbReference>
<dbReference type="EMBL" id="FMAJ01000016">
    <property type="protein sequence ID" value="SCB61257.1"/>
    <property type="molecule type" value="Genomic_DNA"/>
</dbReference>
<dbReference type="STRING" id="1138170.GA0061105_11661"/>
<comment type="subunit">
    <text evidence="2">Homotetramer.</text>
</comment>
<proteinExistence type="inferred from homology"/>
<dbReference type="AlphaFoldDB" id="A0A1C3Y9N0"/>
<keyword evidence="3" id="KW-0521">NADP</keyword>
<comment type="function">
    <text evidence="6">Catalyzes the oxidation of the hydroxyl group of serine to form 2-aminomalonate semialdehyde which is spontaneously converted into 2-aminoacetaldehyde and CO(2). Also acts on D-serine, L-glycerate, D-glycerate and 2-methyl-DL-serine. Does not act on O-methyl-DL-serine and L-threonine.</text>
</comment>
<evidence type="ECO:0000313" key="11">
    <source>
        <dbReference type="Proteomes" id="UP000198723"/>
    </source>
</evidence>
<evidence type="ECO:0000256" key="2">
    <source>
        <dbReference type="ARBA" id="ARBA00011881"/>
    </source>
</evidence>
<organism evidence="10 11">
    <name type="scientific">Rhizobium aethiopicum</name>
    <dbReference type="NCBI Taxonomy" id="1138170"/>
    <lineage>
        <taxon>Bacteria</taxon>
        <taxon>Pseudomonadati</taxon>
        <taxon>Pseudomonadota</taxon>
        <taxon>Alphaproteobacteria</taxon>
        <taxon>Hyphomicrobiales</taxon>
        <taxon>Rhizobiaceae</taxon>
        <taxon>Rhizobium/Agrobacterium group</taxon>
        <taxon>Rhizobium</taxon>
    </lineage>
</organism>
<evidence type="ECO:0000313" key="10">
    <source>
        <dbReference type="EMBL" id="SCB61257.1"/>
    </source>
</evidence>
<name>A0A1C3Y9N0_9HYPH</name>